<dbReference type="InterPro" id="IPR036259">
    <property type="entry name" value="MFS_trans_sf"/>
</dbReference>
<sequence>MGATECCGAIHRGWYAVLCLHVNWLLWAGLLKGLGVMLPTLKEQFTAETWMIGWLIATINGAASFTAPLSVPLEGKFGTRAVVTVSGFLVGTSMILSSFSNSAIQMMLTSLLAGPGLSIVNVLTRAATGRYFTTNYATANGIGTSGHAVGMILMAPLTQLLLDTYGWRGALVLIGALSLHLGVCGLLLRSPPIAPTQAPDRYLPIISSEEEKSPPDEASHDTKNVSRLSNFRGAIWAQRNLLGCAVCCRVEFWIVSLVYGCAFFVSSLWLIYFVAYAEAKGFSGYEAVTFTTVGGIGNLVFKVVVGVIVDRGLLKLRLSMSVMIIVNSVALLVLPWMNSYWLMVANAFIFNGFNGALSSLIDIYTRELLGAEDLVSAFSWMDLVATTFQLAFGFFPGWIFDRNGSYDTAFVILGCVAMLPLVAPFMETVLNRWRAQLGT</sequence>
<feature type="transmembrane region" description="Helical" evidence="2">
    <location>
        <begin position="406"/>
        <end position="426"/>
    </location>
</feature>
<evidence type="ECO:0000313" key="5">
    <source>
        <dbReference type="Proteomes" id="UP000887568"/>
    </source>
</evidence>
<feature type="transmembrane region" description="Helical" evidence="2">
    <location>
        <begin position="252"/>
        <end position="275"/>
    </location>
</feature>
<feature type="transmembrane region" description="Helical" evidence="2">
    <location>
        <begin position="287"/>
        <end position="309"/>
    </location>
</feature>
<dbReference type="RefSeq" id="XP_038069324.1">
    <property type="nucleotide sequence ID" value="XM_038213396.1"/>
</dbReference>
<accession>A0A914B0M6</accession>
<dbReference type="GO" id="GO:0016020">
    <property type="term" value="C:membrane"/>
    <property type="evidence" value="ECO:0007669"/>
    <property type="project" value="UniProtKB-SubCell"/>
</dbReference>
<feature type="transmembrane region" description="Helical" evidence="2">
    <location>
        <begin position="106"/>
        <end position="124"/>
    </location>
</feature>
<dbReference type="OMA" id="FSWMDLV"/>
<protein>
    <recommendedName>
        <fullName evidence="3">Major facilitator superfamily (MFS) profile domain-containing protein</fullName>
    </recommendedName>
</protein>
<feature type="transmembrane region" description="Helical" evidence="2">
    <location>
        <begin position="81"/>
        <end position="100"/>
    </location>
</feature>
<organism evidence="4 5">
    <name type="scientific">Patiria miniata</name>
    <name type="common">Bat star</name>
    <name type="synonym">Asterina miniata</name>
    <dbReference type="NCBI Taxonomy" id="46514"/>
    <lineage>
        <taxon>Eukaryota</taxon>
        <taxon>Metazoa</taxon>
        <taxon>Echinodermata</taxon>
        <taxon>Eleutherozoa</taxon>
        <taxon>Asterozoa</taxon>
        <taxon>Asteroidea</taxon>
        <taxon>Valvatacea</taxon>
        <taxon>Valvatida</taxon>
        <taxon>Asterinidae</taxon>
        <taxon>Patiria</taxon>
    </lineage>
</organism>
<feature type="transmembrane region" description="Helical" evidence="2">
    <location>
        <begin position="136"/>
        <end position="157"/>
    </location>
</feature>
<evidence type="ECO:0000256" key="2">
    <source>
        <dbReference type="SAM" id="Phobius"/>
    </source>
</evidence>
<dbReference type="PANTHER" id="PTHR11360">
    <property type="entry name" value="MONOCARBOXYLATE TRANSPORTER"/>
    <property type="match status" value="1"/>
</dbReference>
<feature type="transmembrane region" description="Helical" evidence="2">
    <location>
        <begin position="169"/>
        <end position="188"/>
    </location>
</feature>
<dbReference type="PANTHER" id="PTHR11360:SF303">
    <property type="entry name" value="MAJOR FACILITATOR SUPERFAMILY (MFS) PROFILE DOMAIN-CONTAINING PROTEIN"/>
    <property type="match status" value="1"/>
</dbReference>
<feature type="domain" description="Major facilitator superfamily (MFS) profile" evidence="3">
    <location>
        <begin position="1"/>
        <end position="432"/>
    </location>
</feature>
<dbReference type="EnsemblMetazoa" id="XM_038213396.1">
    <property type="protein sequence ID" value="XP_038069324.1"/>
    <property type="gene ID" value="LOC119738490"/>
</dbReference>
<feature type="transmembrane region" description="Helical" evidence="2">
    <location>
        <begin position="340"/>
        <end position="365"/>
    </location>
</feature>
<dbReference type="Gene3D" id="1.20.1250.20">
    <property type="entry name" value="MFS general substrate transporter like domains"/>
    <property type="match status" value="1"/>
</dbReference>
<keyword evidence="5" id="KW-1185">Reference proteome</keyword>
<dbReference type="GO" id="GO:0008028">
    <property type="term" value="F:monocarboxylic acid transmembrane transporter activity"/>
    <property type="evidence" value="ECO:0007669"/>
    <property type="project" value="TreeGrafter"/>
</dbReference>
<keyword evidence="2" id="KW-0812">Transmembrane</keyword>
<dbReference type="Proteomes" id="UP000887568">
    <property type="component" value="Unplaced"/>
</dbReference>
<reference evidence="4" key="1">
    <citation type="submission" date="2022-11" db="UniProtKB">
        <authorList>
            <consortium name="EnsemblMetazoa"/>
        </authorList>
    </citation>
    <scope>IDENTIFICATION</scope>
</reference>
<evidence type="ECO:0000256" key="1">
    <source>
        <dbReference type="ARBA" id="ARBA00004141"/>
    </source>
</evidence>
<evidence type="ECO:0000313" key="4">
    <source>
        <dbReference type="EnsemblMetazoa" id="XP_038069324.1"/>
    </source>
</evidence>
<dbReference type="PROSITE" id="PS50850">
    <property type="entry name" value="MFS"/>
    <property type="match status" value="1"/>
</dbReference>
<dbReference type="Pfam" id="PF07690">
    <property type="entry name" value="MFS_1"/>
    <property type="match status" value="1"/>
</dbReference>
<dbReference type="AlphaFoldDB" id="A0A914B0M6"/>
<evidence type="ECO:0000259" key="3">
    <source>
        <dbReference type="PROSITE" id="PS50850"/>
    </source>
</evidence>
<keyword evidence="2" id="KW-0472">Membrane</keyword>
<dbReference type="OrthoDB" id="6493031at2759"/>
<dbReference type="GeneID" id="119738490"/>
<name>A0A914B0M6_PATMI</name>
<dbReference type="SUPFAM" id="SSF103473">
    <property type="entry name" value="MFS general substrate transporter"/>
    <property type="match status" value="1"/>
</dbReference>
<proteinExistence type="predicted"/>
<feature type="transmembrane region" description="Helical" evidence="2">
    <location>
        <begin position="50"/>
        <end position="69"/>
    </location>
</feature>
<dbReference type="InterPro" id="IPR050327">
    <property type="entry name" value="Proton-linked_MCT"/>
</dbReference>
<feature type="transmembrane region" description="Helical" evidence="2">
    <location>
        <begin position="12"/>
        <end position="30"/>
    </location>
</feature>
<feature type="transmembrane region" description="Helical" evidence="2">
    <location>
        <begin position="316"/>
        <end position="334"/>
    </location>
</feature>
<comment type="subcellular location">
    <subcellularLocation>
        <location evidence="1">Membrane</location>
        <topology evidence="1">Multi-pass membrane protein</topology>
    </subcellularLocation>
</comment>
<feature type="transmembrane region" description="Helical" evidence="2">
    <location>
        <begin position="377"/>
        <end position="400"/>
    </location>
</feature>
<dbReference type="InterPro" id="IPR020846">
    <property type="entry name" value="MFS_dom"/>
</dbReference>
<keyword evidence="2" id="KW-1133">Transmembrane helix</keyword>
<dbReference type="InterPro" id="IPR011701">
    <property type="entry name" value="MFS"/>
</dbReference>